<dbReference type="EMBL" id="JAEPRE010000231">
    <property type="protein sequence ID" value="KAG2229966.1"/>
    <property type="molecule type" value="Genomic_DNA"/>
</dbReference>
<dbReference type="CDD" id="cd00143">
    <property type="entry name" value="PP2Cc"/>
    <property type="match status" value="1"/>
</dbReference>
<dbReference type="OrthoDB" id="420076at2759"/>
<dbReference type="Proteomes" id="UP000613177">
    <property type="component" value="Unassembled WGS sequence"/>
</dbReference>
<evidence type="ECO:0000259" key="1">
    <source>
        <dbReference type="PROSITE" id="PS51746"/>
    </source>
</evidence>
<dbReference type="InterPro" id="IPR036457">
    <property type="entry name" value="PPM-type-like_dom_sf"/>
</dbReference>
<dbReference type="InterPro" id="IPR001932">
    <property type="entry name" value="PPM-type_phosphatase-like_dom"/>
</dbReference>
<reference evidence="2" key="1">
    <citation type="submission" date="2021-01" db="EMBL/GenBank/DDBJ databases">
        <title>Metabolic potential, ecology and presence of endohyphal bacteria is reflected in genomic diversity of Mucoromycotina.</title>
        <authorList>
            <person name="Muszewska A."/>
            <person name="Okrasinska A."/>
            <person name="Steczkiewicz K."/>
            <person name="Drgas O."/>
            <person name="Orlowska M."/>
            <person name="Perlinska-Lenart U."/>
            <person name="Aleksandrzak-Piekarczyk T."/>
            <person name="Szatraj K."/>
            <person name="Zielenkiewicz U."/>
            <person name="Pilsyk S."/>
            <person name="Malc E."/>
            <person name="Mieczkowski P."/>
            <person name="Kruszewska J.S."/>
            <person name="Biernat P."/>
            <person name="Pawlowska J."/>
        </authorList>
    </citation>
    <scope>NUCLEOTIDE SEQUENCE</scope>
    <source>
        <strain evidence="2">WA0000018081</strain>
    </source>
</reference>
<proteinExistence type="predicted"/>
<dbReference type="Pfam" id="PF00481">
    <property type="entry name" value="PP2C"/>
    <property type="match status" value="1"/>
</dbReference>
<dbReference type="AlphaFoldDB" id="A0A8H7SKI4"/>
<dbReference type="InterPro" id="IPR015655">
    <property type="entry name" value="PP2C"/>
</dbReference>
<name>A0A8H7SKI4_9FUNG</name>
<dbReference type="GO" id="GO:0005739">
    <property type="term" value="C:mitochondrion"/>
    <property type="evidence" value="ECO:0007669"/>
    <property type="project" value="TreeGrafter"/>
</dbReference>
<dbReference type="SMART" id="SM00332">
    <property type="entry name" value="PP2Cc"/>
    <property type="match status" value="1"/>
</dbReference>
<dbReference type="PANTHER" id="PTHR13832">
    <property type="entry name" value="PROTEIN PHOSPHATASE 2C"/>
    <property type="match status" value="1"/>
</dbReference>
<evidence type="ECO:0000313" key="3">
    <source>
        <dbReference type="Proteomes" id="UP000613177"/>
    </source>
</evidence>
<organism evidence="2 3">
    <name type="scientific">Thamnidium elegans</name>
    <dbReference type="NCBI Taxonomy" id="101142"/>
    <lineage>
        <taxon>Eukaryota</taxon>
        <taxon>Fungi</taxon>
        <taxon>Fungi incertae sedis</taxon>
        <taxon>Mucoromycota</taxon>
        <taxon>Mucoromycotina</taxon>
        <taxon>Mucoromycetes</taxon>
        <taxon>Mucorales</taxon>
        <taxon>Mucorineae</taxon>
        <taxon>Mucoraceae</taxon>
        <taxon>Thamnidium</taxon>
    </lineage>
</organism>
<dbReference type="Gene3D" id="3.60.40.10">
    <property type="entry name" value="PPM-type phosphatase domain"/>
    <property type="match status" value="1"/>
</dbReference>
<comment type="caution">
    <text evidence="2">The sequence shown here is derived from an EMBL/GenBank/DDBJ whole genome shotgun (WGS) entry which is preliminary data.</text>
</comment>
<accession>A0A8H7SKI4</accession>
<dbReference type="PANTHER" id="PTHR13832:SF792">
    <property type="entry name" value="GM14286P"/>
    <property type="match status" value="1"/>
</dbReference>
<protein>
    <recommendedName>
        <fullName evidence="1">PPM-type phosphatase domain-containing protein</fullName>
    </recommendedName>
</protein>
<gene>
    <name evidence="2" type="ORF">INT48_000599</name>
</gene>
<dbReference type="SUPFAM" id="SSF81606">
    <property type="entry name" value="PP2C-like"/>
    <property type="match status" value="1"/>
</dbReference>
<keyword evidence="3" id="KW-1185">Reference proteome</keyword>
<sequence length="483" mass="54694">MAIPVRTLTAIAGIGLTGAGGYYFINNKPPQVIKETVVKIKEPKYYDSRPYTLLTDTDITNRLRSGQFANKIQTNNVKAIYTNQLASNNPVEDNYSVHTFQNGLIAGVYDGHIGPHCSRLIKKQLPIYMARQLAADSEPDVEKSISTAFEDLDFDIQARFYNLFPKNLKHTTERDIRAAIARQPDQAATEAIINEAINGSCACAVYIKDGTVYSANTGDSRVVIVSQEEDGTWRGRRLVEEESPANPEWRAHMLSQHPEGESNVIVMRNRIFGLIAVGGSFGDIMYKVPVDYQMKVLPFIPYDIYKTFARYHHRIVVNYHTPPYLQSKPLVSQHKLEKGDRFVILGTDGLWDELSWDNVRSTNGDEVAAKMMSTWKTKGESNPATHLVREALLFDAVYKNVGKKEPVEDETFELSKRLTRKPSRNYRDDITITVIELDTTDAEPVYEKVGPVYETEEVQFDVPRLADPKKSGSWFSGWIWSRL</sequence>
<feature type="domain" description="PPM-type phosphatase" evidence="1">
    <location>
        <begin position="77"/>
        <end position="437"/>
    </location>
</feature>
<evidence type="ECO:0000313" key="2">
    <source>
        <dbReference type="EMBL" id="KAG2229966.1"/>
    </source>
</evidence>
<dbReference type="GO" id="GO:0004741">
    <property type="term" value="F:[pyruvate dehydrogenase (acetyl-transferring)]-phosphatase activity"/>
    <property type="evidence" value="ECO:0007669"/>
    <property type="project" value="TreeGrafter"/>
</dbReference>
<dbReference type="PROSITE" id="PS51746">
    <property type="entry name" value="PPM_2"/>
    <property type="match status" value="1"/>
</dbReference>